<dbReference type="SUPFAM" id="SSF52799">
    <property type="entry name" value="(Phosphotyrosine protein) phosphatases II"/>
    <property type="match status" value="1"/>
</dbReference>
<keyword evidence="3" id="KW-1185">Reference proteome</keyword>
<dbReference type="Gene3D" id="3.90.190.10">
    <property type="entry name" value="Protein tyrosine phosphatase superfamily"/>
    <property type="match status" value="1"/>
</dbReference>
<dbReference type="GO" id="GO:0004721">
    <property type="term" value="F:phosphoprotein phosphatase activity"/>
    <property type="evidence" value="ECO:0007669"/>
    <property type="project" value="InterPro"/>
</dbReference>
<sequence length="345" mass="39281">MQISRKQNKILGQIPDPLTDHGQVTIYLDYKLEKVAEVVDVKLINGSFELADKFVANRIFVKLVVGFQTYLGATRHVNLATLYNLRDIGGYEGPLGMIKWGWLYRSDALDHLSLSDRNFLEKLPIETVIDLRSQKEIKQNPDQNIGEHDYFAIDPAAAVAAEASKIPTGKNHDQQKVEAFEKLAQTEAGRQKLKGMQQQMLIQMHDMVTQPTSQESYAKFLRVILSSSGPVIYHCQGGKDRTGWGTVLLLGLLGIDDETIMADYLMTKKYNAPRNAKRMQIYKQFTNNEFVLDYLHSLQLATEEYLNSALAALNQLASSYEDYAKRYLDFSSQDIENLRLKYLMK</sequence>
<dbReference type="EMBL" id="AP026802">
    <property type="protein sequence ID" value="BDR57594.1"/>
    <property type="molecule type" value="Genomic_DNA"/>
</dbReference>
<dbReference type="PANTHER" id="PTHR31126">
    <property type="entry name" value="TYROSINE-PROTEIN PHOSPHATASE"/>
    <property type="match status" value="1"/>
</dbReference>
<dbReference type="InterPro" id="IPR026893">
    <property type="entry name" value="Tyr/Ser_Pase_IphP-type"/>
</dbReference>
<name>A0AAU9D1K3_9LACO</name>
<protein>
    <submittedName>
        <fullName evidence="2">Protein-tyrosine-phosphatase</fullName>
    </submittedName>
</protein>
<comment type="similarity">
    <text evidence="1">Belongs to the protein-tyrosine phosphatase family.</text>
</comment>
<proteinExistence type="inferred from homology"/>
<reference evidence="2 3" key="1">
    <citation type="journal article" date="2023" name="Microbiol. Spectr.">
        <title>Symbiosis of Carpenter Bees with Uncharacterized Lactic Acid Bacteria Showing NAD Auxotrophy.</title>
        <authorList>
            <person name="Kawasaki S."/>
            <person name="Ozawa K."/>
            <person name="Mori T."/>
            <person name="Yamamoto A."/>
            <person name="Ito M."/>
            <person name="Ohkuma M."/>
            <person name="Sakamoto M."/>
            <person name="Matsutani M."/>
        </authorList>
    </citation>
    <scope>NUCLEOTIDE SEQUENCE [LARGE SCALE GENOMIC DNA]</scope>
    <source>
        <strain evidence="2 3">XA3</strain>
    </source>
</reference>
<gene>
    <name evidence="2" type="ORF">XA3_00350</name>
</gene>
<evidence type="ECO:0000256" key="1">
    <source>
        <dbReference type="ARBA" id="ARBA00009580"/>
    </source>
</evidence>
<dbReference type="Proteomes" id="UP001321861">
    <property type="component" value="Chromosome"/>
</dbReference>
<evidence type="ECO:0000313" key="3">
    <source>
        <dbReference type="Proteomes" id="UP001321861"/>
    </source>
</evidence>
<dbReference type="Pfam" id="PF13350">
    <property type="entry name" value="Y_phosphatase3"/>
    <property type="match status" value="1"/>
</dbReference>
<dbReference type="RefSeq" id="WP_317635553.1">
    <property type="nucleotide sequence ID" value="NZ_AP026802.1"/>
</dbReference>
<organism evidence="2 3">
    <name type="scientific">Xylocopilactobacillus apicola</name>
    <dbReference type="NCBI Taxonomy" id="2932184"/>
    <lineage>
        <taxon>Bacteria</taxon>
        <taxon>Bacillati</taxon>
        <taxon>Bacillota</taxon>
        <taxon>Bacilli</taxon>
        <taxon>Lactobacillales</taxon>
        <taxon>Lactobacillaceae</taxon>
        <taxon>Xylocopilactobacillus</taxon>
    </lineage>
</organism>
<accession>A0AAU9D1K3</accession>
<dbReference type="PANTHER" id="PTHR31126:SF1">
    <property type="entry name" value="TYROSINE SPECIFIC PROTEIN PHOSPHATASES DOMAIN-CONTAINING PROTEIN"/>
    <property type="match status" value="1"/>
</dbReference>
<dbReference type="InterPro" id="IPR029021">
    <property type="entry name" value="Prot-tyrosine_phosphatase-like"/>
</dbReference>
<dbReference type="AlphaFoldDB" id="A0AAU9D1K3"/>
<dbReference type="KEGG" id="xap:XA3_00350"/>
<evidence type="ECO:0000313" key="2">
    <source>
        <dbReference type="EMBL" id="BDR57594.1"/>
    </source>
</evidence>